<keyword evidence="1" id="KW-1133">Transmembrane helix</keyword>
<keyword evidence="1" id="KW-0472">Membrane</keyword>
<evidence type="ECO:0008006" key="4">
    <source>
        <dbReference type="Google" id="ProtNLM"/>
    </source>
</evidence>
<reference evidence="2" key="1">
    <citation type="submission" date="2021-01" db="EMBL/GenBank/DDBJ databases">
        <title>Whole genome shotgun sequence of Planotetraspora silvatica NBRC 100141.</title>
        <authorList>
            <person name="Komaki H."/>
            <person name="Tamura T."/>
        </authorList>
    </citation>
    <scope>NUCLEOTIDE SEQUENCE</scope>
    <source>
        <strain evidence="2">NBRC 100141</strain>
    </source>
</reference>
<proteinExistence type="predicted"/>
<comment type="caution">
    <text evidence="2">The sequence shown here is derived from an EMBL/GenBank/DDBJ whole genome shotgun (WGS) entry which is preliminary data.</text>
</comment>
<accession>A0A8J3UJK2</accession>
<protein>
    <recommendedName>
        <fullName evidence="4">Capsular polysaccharide biosynthesis protein</fullName>
    </recommendedName>
</protein>
<keyword evidence="1" id="KW-0812">Transmembrane</keyword>
<gene>
    <name evidence="2" type="ORF">Psi02_21090</name>
</gene>
<evidence type="ECO:0000256" key="1">
    <source>
        <dbReference type="SAM" id="Phobius"/>
    </source>
</evidence>
<organism evidence="2 3">
    <name type="scientific">Planotetraspora silvatica</name>
    <dbReference type="NCBI Taxonomy" id="234614"/>
    <lineage>
        <taxon>Bacteria</taxon>
        <taxon>Bacillati</taxon>
        <taxon>Actinomycetota</taxon>
        <taxon>Actinomycetes</taxon>
        <taxon>Streptosporangiales</taxon>
        <taxon>Streptosporangiaceae</taxon>
        <taxon>Planotetraspora</taxon>
    </lineage>
</organism>
<sequence length="266" mass="28443">MDLIAVFQIAFRRWKILVPLLLLFAGIGTVAALNVALTYEVNGALRVTYPFASSLDASGRLERNPYYDTEGTAAVLSVIALSPDVEKVVNAAGGTAKFVTSNEGNSVISITTTDPNQAKALLTYRTLINELGVRLDDLQTQKHIPRDYWVAVDDVVQPQAAAPSYTGKLKVGLAATVLGLIISIGVCLIVDYRMRKRSGTPASSPEPSAPVTYDTVIESRTTPAAIESWESEENADFNEQFVVVQLSNPEANGARSTTGTPPGQGS</sequence>
<name>A0A8J3UJK2_9ACTN</name>
<evidence type="ECO:0000313" key="3">
    <source>
        <dbReference type="Proteomes" id="UP000644610"/>
    </source>
</evidence>
<dbReference type="EMBL" id="BOOQ01000010">
    <property type="protein sequence ID" value="GII45685.1"/>
    <property type="molecule type" value="Genomic_DNA"/>
</dbReference>
<feature type="transmembrane region" description="Helical" evidence="1">
    <location>
        <begin position="171"/>
        <end position="190"/>
    </location>
</feature>
<evidence type="ECO:0000313" key="2">
    <source>
        <dbReference type="EMBL" id="GII45685.1"/>
    </source>
</evidence>
<keyword evidence="3" id="KW-1185">Reference proteome</keyword>
<dbReference type="AlphaFoldDB" id="A0A8J3UJK2"/>
<dbReference type="Proteomes" id="UP000644610">
    <property type="component" value="Unassembled WGS sequence"/>
</dbReference>